<reference evidence="3" key="1">
    <citation type="journal article" date="2019" name="Int. J. Syst. Evol. Microbiol.">
        <title>The Global Catalogue of Microorganisms (GCM) 10K type strain sequencing project: providing services to taxonomists for standard genome sequencing and annotation.</title>
        <authorList>
            <consortium name="The Broad Institute Genomics Platform"/>
            <consortium name="The Broad Institute Genome Sequencing Center for Infectious Disease"/>
            <person name="Wu L."/>
            <person name="Ma J."/>
        </authorList>
    </citation>
    <scope>NUCLEOTIDE SEQUENCE [LARGE SCALE GENOMIC DNA]</scope>
    <source>
        <strain evidence="3">JCM 1490</strain>
    </source>
</reference>
<protein>
    <submittedName>
        <fullName evidence="2">Uncharacterized protein</fullName>
    </submittedName>
</protein>
<dbReference type="Proteomes" id="UP001596455">
    <property type="component" value="Unassembled WGS sequence"/>
</dbReference>
<name>A0ABW2Q7A1_9MICO</name>
<evidence type="ECO:0000313" key="2">
    <source>
        <dbReference type="EMBL" id="MFC7405386.1"/>
    </source>
</evidence>
<accession>A0ABW2Q7A1</accession>
<sequence>MSTPDDARDRPEDAPLTEEDVERMLHALDGAPEVPEPVPGEVPPSARQDPAGADDVTAPVGRLALVLTPVASAPALAGLCAIAGIDVDVVPSSSGAVAALEIVPEKKPDSDEWDISELVGGEDGGFPPAAEELAANLSRLTRAGVVLVVGDLATDVGIETGLSGHLSARRYAGGQPEEDVPAGLILASADEVVEELILGRTRPEQVKGHQRSGTLPRWKAARLFGRGLRRRKS</sequence>
<gene>
    <name evidence="2" type="ORF">ACFQQL_09725</name>
</gene>
<evidence type="ECO:0000313" key="3">
    <source>
        <dbReference type="Proteomes" id="UP001596455"/>
    </source>
</evidence>
<organism evidence="2 3">
    <name type="scientific">Georgenia alba</name>
    <dbReference type="NCBI Taxonomy" id="2233858"/>
    <lineage>
        <taxon>Bacteria</taxon>
        <taxon>Bacillati</taxon>
        <taxon>Actinomycetota</taxon>
        <taxon>Actinomycetes</taxon>
        <taxon>Micrococcales</taxon>
        <taxon>Bogoriellaceae</taxon>
        <taxon>Georgenia</taxon>
    </lineage>
</organism>
<comment type="caution">
    <text evidence="2">The sequence shown here is derived from an EMBL/GenBank/DDBJ whole genome shotgun (WGS) entry which is preliminary data.</text>
</comment>
<keyword evidence="3" id="KW-1185">Reference proteome</keyword>
<evidence type="ECO:0000256" key="1">
    <source>
        <dbReference type="SAM" id="MobiDB-lite"/>
    </source>
</evidence>
<feature type="region of interest" description="Disordered" evidence="1">
    <location>
        <begin position="24"/>
        <end position="55"/>
    </location>
</feature>
<dbReference type="EMBL" id="JBHTCQ010000001">
    <property type="protein sequence ID" value="MFC7405386.1"/>
    <property type="molecule type" value="Genomic_DNA"/>
</dbReference>
<dbReference type="RefSeq" id="WP_382393668.1">
    <property type="nucleotide sequence ID" value="NZ_JBHTCQ010000001.1"/>
</dbReference>
<proteinExistence type="predicted"/>